<comment type="caution">
    <text evidence="5">The sequence shown here is derived from an EMBL/GenBank/DDBJ whole genome shotgun (WGS) entry which is preliminary data.</text>
</comment>
<dbReference type="Gene3D" id="3.40.50.1820">
    <property type="entry name" value="alpha/beta hydrolase"/>
    <property type="match status" value="1"/>
</dbReference>
<evidence type="ECO:0008006" key="7">
    <source>
        <dbReference type="Google" id="ProtNLM"/>
    </source>
</evidence>
<reference evidence="5 6" key="1">
    <citation type="submission" date="2024-02" db="EMBL/GenBank/DDBJ databases">
        <authorList>
            <person name="Vignale AGUSTIN F."/>
            <person name="Sosa J E."/>
            <person name="Modenutti C."/>
        </authorList>
    </citation>
    <scope>NUCLEOTIDE SEQUENCE [LARGE SCALE GENOMIC DNA]</scope>
</reference>
<dbReference type="EMBL" id="CAUOFW020002047">
    <property type="protein sequence ID" value="CAK9150482.1"/>
    <property type="molecule type" value="Genomic_DNA"/>
</dbReference>
<keyword evidence="1" id="KW-0645">Protease</keyword>
<gene>
    <name evidence="5" type="ORF">ILEXP_LOCUS18640</name>
</gene>
<evidence type="ECO:0000313" key="5">
    <source>
        <dbReference type="EMBL" id="CAK9150482.1"/>
    </source>
</evidence>
<dbReference type="PANTHER" id="PTHR11010:SF120">
    <property type="entry name" value="LYSOSOMAL PRO-X CARBOXYPEPTIDASE"/>
    <property type="match status" value="1"/>
</dbReference>
<feature type="chain" id="PRO_5044751937" description="Serine carboxypeptidase" evidence="4">
    <location>
        <begin position="26"/>
        <end position="113"/>
    </location>
</feature>
<evidence type="ECO:0000256" key="3">
    <source>
        <dbReference type="ARBA" id="ARBA00022801"/>
    </source>
</evidence>
<dbReference type="AlphaFoldDB" id="A0ABC8S0V3"/>
<dbReference type="GO" id="GO:0008233">
    <property type="term" value="F:peptidase activity"/>
    <property type="evidence" value="ECO:0007669"/>
    <property type="project" value="UniProtKB-KW"/>
</dbReference>
<protein>
    <recommendedName>
        <fullName evidence="7">Serine carboxypeptidase</fullName>
    </recommendedName>
</protein>
<evidence type="ECO:0000256" key="4">
    <source>
        <dbReference type="SAM" id="SignalP"/>
    </source>
</evidence>
<name>A0ABC8S0V3_9AQUA</name>
<dbReference type="InterPro" id="IPR029058">
    <property type="entry name" value="AB_hydrolase_fold"/>
</dbReference>
<evidence type="ECO:0000256" key="2">
    <source>
        <dbReference type="ARBA" id="ARBA00022729"/>
    </source>
</evidence>
<organism evidence="5 6">
    <name type="scientific">Ilex paraguariensis</name>
    <name type="common">yerba mate</name>
    <dbReference type="NCBI Taxonomy" id="185542"/>
    <lineage>
        <taxon>Eukaryota</taxon>
        <taxon>Viridiplantae</taxon>
        <taxon>Streptophyta</taxon>
        <taxon>Embryophyta</taxon>
        <taxon>Tracheophyta</taxon>
        <taxon>Spermatophyta</taxon>
        <taxon>Magnoliopsida</taxon>
        <taxon>eudicotyledons</taxon>
        <taxon>Gunneridae</taxon>
        <taxon>Pentapetalae</taxon>
        <taxon>asterids</taxon>
        <taxon>campanulids</taxon>
        <taxon>Aquifoliales</taxon>
        <taxon>Aquifoliaceae</taxon>
        <taxon>Ilex</taxon>
    </lineage>
</organism>
<evidence type="ECO:0000313" key="6">
    <source>
        <dbReference type="Proteomes" id="UP001642360"/>
    </source>
</evidence>
<keyword evidence="2 4" id="KW-0732">Signal</keyword>
<keyword evidence="6" id="KW-1185">Reference proteome</keyword>
<evidence type="ECO:0000256" key="1">
    <source>
        <dbReference type="ARBA" id="ARBA00022670"/>
    </source>
</evidence>
<dbReference type="Proteomes" id="UP001642360">
    <property type="component" value="Unassembled WGS sequence"/>
</dbReference>
<accession>A0ABC8S0V3</accession>
<proteinExistence type="predicted"/>
<dbReference type="GO" id="GO:0006508">
    <property type="term" value="P:proteolysis"/>
    <property type="evidence" value="ECO:0007669"/>
    <property type="project" value="UniProtKB-KW"/>
</dbReference>
<keyword evidence="3" id="KW-0378">Hydrolase</keyword>
<feature type="signal peptide" evidence="4">
    <location>
        <begin position="1"/>
        <end position="25"/>
    </location>
</feature>
<dbReference type="PANTHER" id="PTHR11010">
    <property type="entry name" value="PROTEASE S28 PRO-X CARBOXYPEPTIDASE-RELATED"/>
    <property type="match status" value="1"/>
</dbReference>
<sequence length="113" mass="13274">MNMCRVLFIWLLPLLFSISSTTVYAAPARLSVFRKSILRDHDNRFAYDSNEFETHYYTQVVDHFNYRPQSYATFQQWYVINYKYWGGASSNAPIFVYLGAEAPLDYDIGGIFQ</sequence>